<dbReference type="SUPFAM" id="SSF47459">
    <property type="entry name" value="HLH, helix-loop-helix DNA-binding domain"/>
    <property type="match status" value="1"/>
</dbReference>
<evidence type="ECO:0000259" key="6">
    <source>
        <dbReference type="PROSITE" id="PS50888"/>
    </source>
</evidence>
<dbReference type="Proteomes" id="UP000516437">
    <property type="component" value="Chromosome 3"/>
</dbReference>
<keyword evidence="8" id="KW-1185">Reference proteome</keyword>
<sequence>MAFVRSPYYSTMTTCSWEVDALLFFLGPIPIAISQAMPSARKRPIEVNDVLPRLGADMVGNMTAWNECETNKRNRATISEQRQQYQARGSTMLTHIQEHGLQVRAVRRTQKLSDKITVLQKLVSPYGKTDTASVLQEASLYIKLLLEQIQNLSQMLSSSYRSVRAGRKQEIGEEVQVDLRSKGLCLVPASFTQKVKMESPADHHALWRKPIIHG</sequence>
<feature type="domain" description="BHLH" evidence="6">
    <location>
        <begin position="96"/>
        <end position="145"/>
    </location>
</feature>
<dbReference type="GO" id="GO:0000978">
    <property type="term" value="F:RNA polymerase II cis-regulatory region sequence-specific DNA binding"/>
    <property type="evidence" value="ECO:0007669"/>
    <property type="project" value="TreeGrafter"/>
</dbReference>
<dbReference type="GO" id="GO:0005634">
    <property type="term" value="C:nucleus"/>
    <property type="evidence" value="ECO:0007669"/>
    <property type="project" value="UniProtKB-SubCell"/>
</dbReference>
<accession>A0A6A1VYC9</accession>
<dbReference type="Gene3D" id="4.10.280.10">
    <property type="entry name" value="Helix-loop-helix DNA-binding domain"/>
    <property type="match status" value="1"/>
</dbReference>
<dbReference type="EMBL" id="RXIC02000021">
    <property type="protein sequence ID" value="KAB1217941.1"/>
    <property type="molecule type" value="Genomic_DNA"/>
</dbReference>
<keyword evidence="4" id="KW-0804">Transcription</keyword>
<keyword evidence="2" id="KW-0805">Transcription regulation</keyword>
<dbReference type="InterPro" id="IPR011598">
    <property type="entry name" value="bHLH_dom"/>
</dbReference>
<dbReference type="CDD" id="cd11393">
    <property type="entry name" value="bHLH_AtbHLH_like"/>
    <property type="match status" value="1"/>
</dbReference>
<proteinExistence type="predicted"/>
<evidence type="ECO:0000256" key="4">
    <source>
        <dbReference type="ARBA" id="ARBA00023163"/>
    </source>
</evidence>
<dbReference type="PANTHER" id="PTHR16223">
    <property type="entry name" value="TRANSCRIPTION FACTOR BHLH83-RELATED"/>
    <property type="match status" value="1"/>
</dbReference>
<dbReference type="GO" id="GO:0046983">
    <property type="term" value="F:protein dimerization activity"/>
    <property type="evidence" value="ECO:0007669"/>
    <property type="project" value="InterPro"/>
</dbReference>
<keyword evidence="3" id="KW-0238">DNA-binding</keyword>
<dbReference type="InterPro" id="IPR036638">
    <property type="entry name" value="HLH_DNA-bd_sf"/>
</dbReference>
<evidence type="ECO:0000313" key="8">
    <source>
        <dbReference type="Proteomes" id="UP000516437"/>
    </source>
</evidence>
<dbReference type="PANTHER" id="PTHR16223:SF138">
    <property type="entry name" value="TRANSCRIPTION FACTOR BHLH103-LIKE"/>
    <property type="match status" value="1"/>
</dbReference>
<evidence type="ECO:0000256" key="2">
    <source>
        <dbReference type="ARBA" id="ARBA00023015"/>
    </source>
</evidence>
<gene>
    <name evidence="7" type="ORF">CJ030_MR3G014649</name>
</gene>
<evidence type="ECO:0000256" key="1">
    <source>
        <dbReference type="ARBA" id="ARBA00004123"/>
    </source>
</evidence>
<reference evidence="7 8" key="1">
    <citation type="journal article" date="2019" name="Plant Biotechnol. J.">
        <title>The red bayberry genome and genetic basis of sex determination.</title>
        <authorList>
            <person name="Jia H.M."/>
            <person name="Jia H.J."/>
            <person name="Cai Q.L."/>
            <person name="Wang Y."/>
            <person name="Zhao H.B."/>
            <person name="Yang W.F."/>
            <person name="Wang G.Y."/>
            <person name="Li Y.H."/>
            <person name="Zhan D.L."/>
            <person name="Shen Y.T."/>
            <person name="Niu Q.F."/>
            <person name="Chang L."/>
            <person name="Qiu J."/>
            <person name="Zhao L."/>
            <person name="Xie H.B."/>
            <person name="Fu W.Y."/>
            <person name="Jin J."/>
            <person name="Li X.W."/>
            <person name="Jiao Y."/>
            <person name="Zhou C.C."/>
            <person name="Tu T."/>
            <person name="Chai C.Y."/>
            <person name="Gao J.L."/>
            <person name="Fan L.J."/>
            <person name="van de Weg E."/>
            <person name="Wang J.Y."/>
            <person name="Gao Z.S."/>
        </authorList>
    </citation>
    <scope>NUCLEOTIDE SEQUENCE [LARGE SCALE GENOMIC DNA]</scope>
    <source>
        <tissue evidence="7">Leaves</tissue>
    </source>
</reference>
<dbReference type="PROSITE" id="PS50888">
    <property type="entry name" value="BHLH"/>
    <property type="match status" value="1"/>
</dbReference>
<evidence type="ECO:0000256" key="3">
    <source>
        <dbReference type="ARBA" id="ARBA00023125"/>
    </source>
</evidence>
<protein>
    <recommendedName>
        <fullName evidence="6">BHLH domain-containing protein</fullName>
    </recommendedName>
</protein>
<name>A0A6A1VYC9_9ROSI</name>
<organism evidence="7 8">
    <name type="scientific">Morella rubra</name>
    <name type="common">Chinese bayberry</name>
    <dbReference type="NCBI Taxonomy" id="262757"/>
    <lineage>
        <taxon>Eukaryota</taxon>
        <taxon>Viridiplantae</taxon>
        <taxon>Streptophyta</taxon>
        <taxon>Embryophyta</taxon>
        <taxon>Tracheophyta</taxon>
        <taxon>Spermatophyta</taxon>
        <taxon>Magnoliopsida</taxon>
        <taxon>eudicotyledons</taxon>
        <taxon>Gunneridae</taxon>
        <taxon>Pentapetalae</taxon>
        <taxon>rosids</taxon>
        <taxon>fabids</taxon>
        <taxon>Fagales</taxon>
        <taxon>Myricaceae</taxon>
        <taxon>Morella</taxon>
    </lineage>
</organism>
<dbReference type="InterPro" id="IPR045843">
    <property type="entry name" value="IND-like"/>
</dbReference>
<keyword evidence="5" id="KW-0539">Nucleus</keyword>
<comment type="subcellular location">
    <subcellularLocation>
        <location evidence="1">Nucleus</location>
    </subcellularLocation>
</comment>
<dbReference type="AlphaFoldDB" id="A0A6A1VYC9"/>
<evidence type="ECO:0000256" key="5">
    <source>
        <dbReference type="ARBA" id="ARBA00023242"/>
    </source>
</evidence>
<dbReference type="InterPro" id="IPR045239">
    <property type="entry name" value="bHLH95_bHLH"/>
</dbReference>
<dbReference type="GO" id="GO:0000981">
    <property type="term" value="F:DNA-binding transcription factor activity, RNA polymerase II-specific"/>
    <property type="evidence" value="ECO:0007669"/>
    <property type="project" value="TreeGrafter"/>
</dbReference>
<dbReference type="OrthoDB" id="1870356at2759"/>
<comment type="caution">
    <text evidence="7">The sequence shown here is derived from an EMBL/GenBank/DDBJ whole genome shotgun (WGS) entry which is preliminary data.</text>
</comment>
<evidence type="ECO:0000313" key="7">
    <source>
        <dbReference type="EMBL" id="KAB1217941.1"/>
    </source>
</evidence>